<dbReference type="PANTHER" id="PTHR11070">
    <property type="entry name" value="UVRD / RECB / PCRA DNA HELICASE FAMILY MEMBER"/>
    <property type="match status" value="1"/>
</dbReference>
<dbReference type="GO" id="GO:0005524">
    <property type="term" value="F:ATP binding"/>
    <property type="evidence" value="ECO:0007669"/>
    <property type="project" value="UniProtKB-KW"/>
</dbReference>
<keyword evidence="7" id="KW-1185">Reference proteome</keyword>
<reference evidence="7" key="1">
    <citation type="submission" date="2016-10" db="EMBL/GenBank/DDBJ databases">
        <authorList>
            <person name="Varghese N."/>
            <person name="Submissions S."/>
        </authorList>
    </citation>
    <scope>NUCLEOTIDE SEQUENCE [LARGE SCALE GENOMIC DNA]</scope>
    <source>
        <strain evidence="7">ATCC 23835</strain>
    </source>
</reference>
<evidence type="ECO:0000313" key="6">
    <source>
        <dbReference type="EMBL" id="SDT10479.1"/>
    </source>
</evidence>
<dbReference type="InterPro" id="IPR014017">
    <property type="entry name" value="DNA_helicase_UvrD-like_C"/>
</dbReference>
<dbReference type="AlphaFoldDB" id="A0A1H1XNQ9"/>
<dbReference type="GO" id="GO:0016787">
    <property type="term" value="F:hydrolase activity"/>
    <property type="evidence" value="ECO:0007669"/>
    <property type="project" value="UniProtKB-KW"/>
</dbReference>
<name>A0A1H1XNQ9_9PSED</name>
<evidence type="ECO:0000313" key="7">
    <source>
        <dbReference type="Proteomes" id="UP000199524"/>
    </source>
</evidence>
<dbReference type="Pfam" id="PF13361">
    <property type="entry name" value="UvrD_C"/>
    <property type="match status" value="1"/>
</dbReference>
<protein>
    <submittedName>
        <fullName evidence="6">DNA helicase-4</fullName>
    </submittedName>
</protein>
<evidence type="ECO:0000256" key="3">
    <source>
        <dbReference type="ARBA" id="ARBA00022806"/>
    </source>
</evidence>
<dbReference type="GeneID" id="300208897"/>
<evidence type="ECO:0000256" key="1">
    <source>
        <dbReference type="ARBA" id="ARBA00022741"/>
    </source>
</evidence>
<keyword evidence="2" id="KW-0378">Hydrolase</keyword>
<evidence type="ECO:0000256" key="4">
    <source>
        <dbReference type="ARBA" id="ARBA00022840"/>
    </source>
</evidence>
<proteinExistence type="predicted"/>
<accession>A0A1H1XNQ9</accession>
<dbReference type="Gene3D" id="3.40.50.300">
    <property type="entry name" value="P-loop containing nucleotide triphosphate hydrolases"/>
    <property type="match status" value="1"/>
</dbReference>
<sequence>MGDDWQAINRFAGSDISEFRALHDFNSRIDDKTEAASRLALGSVDVRKLSATFRCEQQIADVARSFVMSPTQANNRHIDKKVSSNRQAAGPTLKIVEHVDSAKERLDALHDELASLVKRHTAREPLQVFVLTRSKRSGFPDGLSVEALQSLNTQYLPLGLDVHWDSMHATKGLGRDHVILVGMDSGKKGFPSDHAPMDNLIEALLPDQPDPWEEERRLFYVALTRAKHGVTLLCAAERPSMFVNELLQSEHQASITYVPLAQIKRVLCPVCKKGWLQRQNKYLSCTRYPYCSNKRFDKTALG</sequence>
<dbReference type="GO" id="GO:0003677">
    <property type="term" value="F:DNA binding"/>
    <property type="evidence" value="ECO:0007669"/>
    <property type="project" value="InterPro"/>
</dbReference>
<dbReference type="GO" id="GO:0000725">
    <property type="term" value="P:recombinational repair"/>
    <property type="evidence" value="ECO:0007669"/>
    <property type="project" value="TreeGrafter"/>
</dbReference>
<feature type="domain" description="UvrD-like helicase C-terminal" evidence="5">
    <location>
        <begin position="165"/>
        <end position="231"/>
    </location>
</feature>
<dbReference type="PANTHER" id="PTHR11070:SF63">
    <property type="entry name" value="DNA HELICASE IV"/>
    <property type="match status" value="1"/>
</dbReference>
<evidence type="ECO:0000256" key="2">
    <source>
        <dbReference type="ARBA" id="ARBA00022801"/>
    </source>
</evidence>
<keyword evidence="1" id="KW-0547">Nucleotide-binding</keyword>
<dbReference type="Proteomes" id="UP000199524">
    <property type="component" value="Chromosome I"/>
</dbReference>
<organism evidence="6 7">
    <name type="scientific">Pseudomonas asplenii</name>
    <dbReference type="NCBI Taxonomy" id="53407"/>
    <lineage>
        <taxon>Bacteria</taxon>
        <taxon>Pseudomonadati</taxon>
        <taxon>Pseudomonadota</taxon>
        <taxon>Gammaproteobacteria</taxon>
        <taxon>Pseudomonadales</taxon>
        <taxon>Pseudomonadaceae</taxon>
        <taxon>Pseudomonas</taxon>
    </lineage>
</organism>
<dbReference type="RefSeq" id="WP_090207869.1">
    <property type="nucleotide sequence ID" value="NZ_LT629777.1"/>
</dbReference>
<dbReference type="SUPFAM" id="SSF52540">
    <property type="entry name" value="P-loop containing nucleoside triphosphate hydrolases"/>
    <property type="match status" value="1"/>
</dbReference>
<dbReference type="InterPro" id="IPR000212">
    <property type="entry name" value="DNA_helicase_UvrD/REP"/>
</dbReference>
<dbReference type="InterPro" id="IPR027417">
    <property type="entry name" value="P-loop_NTPase"/>
</dbReference>
<dbReference type="GO" id="GO:0005829">
    <property type="term" value="C:cytosol"/>
    <property type="evidence" value="ECO:0007669"/>
    <property type="project" value="TreeGrafter"/>
</dbReference>
<evidence type="ECO:0000259" key="5">
    <source>
        <dbReference type="Pfam" id="PF13361"/>
    </source>
</evidence>
<dbReference type="GO" id="GO:0043138">
    <property type="term" value="F:3'-5' DNA helicase activity"/>
    <property type="evidence" value="ECO:0007669"/>
    <property type="project" value="TreeGrafter"/>
</dbReference>
<dbReference type="EMBL" id="LT629777">
    <property type="protein sequence ID" value="SDT10479.1"/>
    <property type="molecule type" value="Genomic_DNA"/>
</dbReference>
<keyword evidence="3 6" id="KW-0347">Helicase</keyword>
<keyword evidence="4" id="KW-0067">ATP-binding</keyword>
<gene>
    <name evidence="6" type="ORF">SAMN05216598_3981</name>
</gene>